<organism evidence="1 2">
    <name type="scientific">Lachnotalea glycerini</name>
    <dbReference type="NCBI Taxonomy" id="1763509"/>
    <lineage>
        <taxon>Bacteria</taxon>
        <taxon>Bacillati</taxon>
        <taxon>Bacillota</taxon>
        <taxon>Clostridia</taxon>
        <taxon>Lachnospirales</taxon>
        <taxon>Lachnospiraceae</taxon>
        <taxon>Lachnotalea</taxon>
    </lineage>
</organism>
<dbReference type="RefSeq" id="WP_110291434.1">
    <property type="nucleotide sequence ID" value="NZ_QICS01000008.1"/>
</dbReference>
<evidence type="ECO:0000313" key="2">
    <source>
        <dbReference type="Proteomes" id="UP000247523"/>
    </source>
</evidence>
<dbReference type="AlphaFoldDB" id="A0A318EK30"/>
<gene>
    <name evidence="1" type="ORF">C8E03_108168</name>
</gene>
<sequence length="100" mass="12017">MRNRNPKRHFKIKERKLMTDCTNVLPIISWVKVDICDKCFNNLVQLRYEGDLIKRIEDLSYHYDEKYPNDVDMQSAYLQGIQDCIDILLPTKLKDILRKE</sequence>
<name>A0A318EK30_9FIRM</name>
<comment type="caution">
    <text evidence="1">The sequence shown here is derived from an EMBL/GenBank/DDBJ whole genome shotgun (WGS) entry which is preliminary data.</text>
</comment>
<protein>
    <submittedName>
        <fullName evidence="1">Uncharacterized protein</fullName>
    </submittedName>
</protein>
<evidence type="ECO:0000313" key="1">
    <source>
        <dbReference type="EMBL" id="PXV88441.1"/>
    </source>
</evidence>
<reference evidence="1 2" key="1">
    <citation type="submission" date="2018-05" db="EMBL/GenBank/DDBJ databases">
        <title>Genomic Encyclopedia of Type Strains, Phase IV (KMG-IV): sequencing the most valuable type-strain genomes for metagenomic binning, comparative biology and taxonomic classification.</title>
        <authorList>
            <person name="Goeker M."/>
        </authorList>
    </citation>
    <scope>NUCLEOTIDE SEQUENCE [LARGE SCALE GENOMIC DNA]</scope>
    <source>
        <strain evidence="1 2">DSM 28816</strain>
    </source>
</reference>
<accession>A0A318EK30</accession>
<proteinExistence type="predicted"/>
<dbReference type="EMBL" id="QICS01000008">
    <property type="protein sequence ID" value="PXV88441.1"/>
    <property type="molecule type" value="Genomic_DNA"/>
</dbReference>
<dbReference type="Proteomes" id="UP000247523">
    <property type="component" value="Unassembled WGS sequence"/>
</dbReference>